<gene>
    <name evidence="2" type="primary">Cnig_chr_V.g21139</name>
    <name evidence="2" type="ORF">B9Z55_021139</name>
</gene>
<dbReference type="InterPro" id="IPR040129">
    <property type="entry name" value="Lin-15B-like"/>
</dbReference>
<feature type="domain" description="Lin-15A/B-like" evidence="1">
    <location>
        <begin position="348"/>
        <end position="464"/>
    </location>
</feature>
<reference evidence="3" key="1">
    <citation type="submission" date="2017-10" db="EMBL/GenBank/DDBJ databases">
        <title>Rapid genome shrinkage in a self-fertile nematode reveals novel sperm competition proteins.</title>
        <authorList>
            <person name="Yin D."/>
            <person name="Schwarz E.M."/>
            <person name="Thomas C.G."/>
            <person name="Felde R.L."/>
            <person name="Korf I.F."/>
            <person name="Cutter A.D."/>
            <person name="Schartner C.M."/>
            <person name="Ralston E.J."/>
            <person name="Meyer B.J."/>
            <person name="Haag E.S."/>
        </authorList>
    </citation>
    <scope>NUCLEOTIDE SEQUENCE [LARGE SCALE GENOMIC DNA]</scope>
    <source>
        <strain evidence="3">JU1422</strain>
    </source>
</reference>
<protein>
    <recommendedName>
        <fullName evidence="1">Lin-15A/B-like domain-containing protein</fullName>
    </recommendedName>
</protein>
<evidence type="ECO:0000313" key="3">
    <source>
        <dbReference type="Proteomes" id="UP000230233"/>
    </source>
</evidence>
<proteinExistence type="predicted"/>
<dbReference type="PANTHER" id="PTHR22716">
    <property type="entry name" value="ETS CLASS TRANSCRIPTION FACTOR-RELATED-RELATED"/>
    <property type="match status" value="1"/>
</dbReference>
<feature type="domain" description="Lin-15A/B-like" evidence="1">
    <location>
        <begin position="185"/>
        <end position="300"/>
    </location>
</feature>
<dbReference type="GO" id="GO:0040027">
    <property type="term" value="P:negative regulation of vulval development"/>
    <property type="evidence" value="ECO:0007669"/>
    <property type="project" value="InterPro"/>
</dbReference>
<organism evidence="2 3">
    <name type="scientific">Caenorhabditis nigoni</name>
    <dbReference type="NCBI Taxonomy" id="1611254"/>
    <lineage>
        <taxon>Eukaryota</taxon>
        <taxon>Metazoa</taxon>
        <taxon>Ecdysozoa</taxon>
        <taxon>Nematoda</taxon>
        <taxon>Chromadorea</taxon>
        <taxon>Rhabditida</taxon>
        <taxon>Rhabditina</taxon>
        <taxon>Rhabditomorpha</taxon>
        <taxon>Rhabditoidea</taxon>
        <taxon>Rhabditidae</taxon>
        <taxon>Peloderinae</taxon>
        <taxon>Caenorhabditis</taxon>
    </lineage>
</organism>
<dbReference type="Pfam" id="PF25375">
    <property type="entry name" value="Lin-15B"/>
    <property type="match status" value="3"/>
</dbReference>
<dbReference type="STRING" id="1611254.A0A2G5TQN7"/>
<evidence type="ECO:0000313" key="2">
    <source>
        <dbReference type="EMBL" id="PIC29615.1"/>
    </source>
</evidence>
<dbReference type="EMBL" id="PDUG01000005">
    <property type="protein sequence ID" value="PIC29615.1"/>
    <property type="molecule type" value="Genomic_DNA"/>
</dbReference>
<dbReference type="OrthoDB" id="5883294at2759"/>
<name>A0A2G5TQN7_9PELO</name>
<dbReference type="InterPro" id="IPR057432">
    <property type="entry name" value="Lin-15A/B-like_dom"/>
</dbReference>
<accession>A0A2G5TQN7</accession>
<sequence length="497" mass="57369">MYSRYPASTNQPILDHDYGFLNEQFFEIDNSPFSWNPERMLQKCSICSKHCSETSKTLKFEGDAIVLLIGQVLRGNFSLKEADNLRRAWRKRKICNLHFSESIDAIFEFLGITKPCGIMACSEEMINILINRMAGTTVAQGISLKRFKNCVYKVANDLENSENSPGKILEKVPETSSSSTSKICYCYLCPNGEKRTEMRNVKTQEARIVLLIGRILLEKLSKKQAISLFNPSESLFSCRFHYSESFEKILNTCEIANPYRVAPWELTKEVMDLVTAIWPGIDENEFSRILKGFLRANKFLKSLLNLDYKQMRIPAKRNHQDSNILKNSENVPKIPKIPKMSTGNPKKYKCSICSEFKNPEEISGFRLNGQEYLIAVGMVLGDYWTNEQAKNFISSINGKLRISICEIHRFEINGSILQALEIRNIHQLKFCSFSLFDNLMEISRKFCPNLTMSRFFLNFFHFSTGRKIISESRSAYLEYYERLHSGENTEKKLCHLE</sequence>
<evidence type="ECO:0000259" key="1">
    <source>
        <dbReference type="Pfam" id="PF25375"/>
    </source>
</evidence>
<comment type="caution">
    <text evidence="2">The sequence shown here is derived from an EMBL/GenBank/DDBJ whole genome shotgun (WGS) entry which is preliminary data.</text>
</comment>
<dbReference type="Proteomes" id="UP000230233">
    <property type="component" value="Chromosome V"/>
</dbReference>
<feature type="domain" description="Lin-15A/B-like" evidence="1">
    <location>
        <begin position="42"/>
        <end position="156"/>
    </location>
</feature>
<keyword evidence="3" id="KW-1185">Reference proteome</keyword>
<dbReference type="AlphaFoldDB" id="A0A2G5TQN7"/>